<organism evidence="4">
    <name type="scientific">Laccaria bicolor (strain S238N-H82 / ATCC MYA-4686)</name>
    <name type="common">Bicoloured deceiver</name>
    <name type="synonym">Laccaria laccata var. bicolor</name>
    <dbReference type="NCBI Taxonomy" id="486041"/>
    <lineage>
        <taxon>Eukaryota</taxon>
        <taxon>Fungi</taxon>
        <taxon>Dikarya</taxon>
        <taxon>Basidiomycota</taxon>
        <taxon>Agaricomycotina</taxon>
        <taxon>Agaricomycetes</taxon>
        <taxon>Agaricomycetidae</taxon>
        <taxon>Agaricales</taxon>
        <taxon>Agaricineae</taxon>
        <taxon>Hydnangiaceae</taxon>
        <taxon>Laccaria</taxon>
    </lineage>
</organism>
<dbReference type="InParanoid" id="B0DD61"/>
<evidence type="ECO:0000313" key="4">
    <source>
        <dbReference type="Proteomes" id="UP000001194"/>
    </source>
</evidence>
<feature type="domain" description="DUF6699" evidence="2">
    <location>
        <begin position="245"/>
        <end position="376"/>
    </location>
</feature>
<dbReference type="Proteomes" id="UP000001194">
    <property type="component" value="Unassembled WGS sequence"/>
</dbReference>
<feature type="compositionally biased region" description="Polar residues" evidence="1">
    <location>
        <begin position="206"/>
        <end position="226"/>
    </location>
</feature>
<dbReference type="RefSeq" id="XP_001881943.1">
    <property type="nucleotide sequence ID" value="XM_001881908.1"/>
</dbReference>
<dbReference type="GeneID" id="6077590"/>
<dbReference type="EMBL" id="DS547104">
    <property type="protein sequence ID" value="EDR07551.1"/>
    <property type="molecule type" value="Genomic_DNA"/>
</dbReference>
<feature type="compositionally biased region" description="Polar residues" evidence="1">
    <location>
        <begin position="165"/>
        <end position="180"/>
    </location>
</feature>
<feature type="region of interest" description="Disordered" evidence="1">
    <location>
        <begin position="435"/>
        <end position="461"/>
    </location>
</feature>
<reference evidence="3 4" key="1">
    <citation type="journal article" date="2008" name="Nature">
        <title>The genome of Laccaria bicolor provides insights into mycorrhizal symbiosis.</title>
        <authorList>
            <person name="Martin F."/>
            <person name="Aerts A."/>
            <person name="Ahren D."/>
            <person name="Brun A."/>
            <person name="Danchin E.G.J."/>
            <person name="Duchaussoy F."/>
            <person name="Gibon J."/>
            <person name="Kohler A."/>
            <person name="Lindquist E."/>
            <person name="Pereda V."/>
            <person name="Salamov A."/>
            <person name="Shapiro H.J."/>
            <person name="Wuyts J."/>
            <person name="Blaudez D."/>
            <person name="Buee M."/>
            <person name="Brokstein P."/>
            <person name="Canbaeck B."/>
            <person name="Cohen D."/>
            <person name="Courty P.E."/>
            <person name="Coutinho P.M."/>
            <person name="Delaruelle C."/>
            <person name="Detter J.C."/>
            <person name="Deveau A."/>
            <person name="DiFazio S."/>
            <person name="Duplessis S."/>
            <person name="Fraissinet-Tachet L."/>
            <person name="Lucic E."/>
            <person name="Frey-Klett P."/>
            <person name="Fourrey C."/>
            <person name="Feussner I."/>
            <person name="Gay G."/>
            <person name="Grimwood J."/>
            <person name="Hoegger P.J."/>
            <person name="Jain P."/>
            <person name="Kilaru S."/>
            <person name="Labbe J."/>
            <person name="Lin Y.C."/>
            <person name="Legue V."/>
            <person name="Le Tacon F."/>
            <person name="Marmeisse R."/>
            <person name="Melayah D."/>
            <person name="Montanini B."/>
            <person name="Muratet M."/>
            <person name="Nehls U."/>
            <person name="Niculita-Hirzel H."/>
            <person name="Oudot-Le Secq M.P."/>
            <person name="Peter M."/>
            <person name="Quesneville H."/>
            <person name="Rajashekar B."/>
            <person name="Reich M."/>
            <person name="Rouhier N."/>
            <person name="Schmutz J."/>
            <person name="Yin T."/>
            <person name="Chalot M."/>
            <person name="Henrissat B."/>
            <person name="Kuees U."/>
            <person name="Lucas S."/>
            <person name="Van de Peer Y."/>
            <person name="Podila G.K."/>
            <person name="Polle A."/>
            <person name="Pukkila P.J."/>
            <person name="Richardson P.M."/>
            <person name="Rouze P."/>
            <person name="Sanders I.R."/>
            <person name="Stajich J.E."/>
            <person name="Tunlid A."/>
            <person name="Tuskan G."/>
            <person name="Grigoriev I.V."/>
        </authorList>
    </citation>
    <scope>NUCLEOTIDE SEQUENCE [LARGE SCALE GENOMIC DNA]</scope>
    <source>
        <strain evidence="4">S238N-H82 / ATCC MYA-4686</strain>
    </source>
</reference>
<dbReference type="InterPro" id="IPR046522">
    <property type="entry name" value="DUF6699"/>
</dbReference>
<protein>
    <submittedName>
        <fullName evidence="3">Predicted protein</fullName>
    </submittedName>
</protein>
<dbReference type="KEGG" id="lbc:LACBIDRAFT_327903"/>
<dbReference type="Pfam" id="PF20415">
    <property type="entry name" value="DUF6699"/>
    <property type="match status" value="1"/>
</dbReference>
<evidence type="ECO:0000256" key="1">
    <source>
        <dbReference type="SAM" id="MobiDB-lite"/>
    </source>
</evidence>
<keyword evidence="4" id="KW-1185">Reference proteome</keyword>
<feature type="region of interest" description="Disordered" evidence="1">
    <location>
        <begin position="136"/>
        <end position="228"/>
    </location>
</feature>
<evidence type="ECO:0000313" key="3">
    <source>
        <dbReference type="EMBL" id="EDR07551.1"/>
    </source>
</evidence>
<name>B0DD61_LACBS</name>
<accession>B0DD61</accession>
<dbReference type="OrthoDB" id="3241567at2759"/>
<proteinExistence type="predicted"/>
<evidence type="ECO:0000259" key="2">
    <source>
        <dbReference type="Pfam" id="PF20415"/>
    </source>
</evidence>
<dbReference type="AlphaFoldDB" id="B0DD61"/>
<dbReference type="HOGENOM" id="CLU_593215_0_0_1"/>
<sequence>MSGNWEGDTELIIHFHQNDASRPSDRLEGYHLKTLDIGRENNRTYEKRRKDVVQERFQHQGSGASDRLFSLLVIFPSAKADRMKCLVVPRWFSLRNHILSRYSHKCNDMRFIAPALHLPFRPTMTKAVQFQLPQAQLRPIKSEPRHSDNNLVPRGILKAPHGIQGNDQANRLEGSLSSTQGRRRRSPRSSPSTPSVVLCHPLPSPHSESWNQLENHYSPSRSTSKPALSKPAIRIHSYLIDSKFGWNVAFPSSTATYSSRPPNLDVAATEPPLPHATLRFSLPDPHLSELKRSWETLTIRARDSECITIRDILDAVHSYFQLPLQFHEYKYLPLETYHNLLESYTLRINPSRHHHHFGDPKRLDVLLGRTLFDGLKVMKLSFSSILDLEDDVKKLQTREPVEKPASGFLRLRVDFLERFGVLGYVTNPLVKGVGKTPNLKLDQTGKTPKTPGDGASKLQEK</sequence>
<gene>
    <name evidence="3" type="ORF">LACBIDRAFT_327903</name>
</gene>